<evidence type="ECO:0000256" key="3">
    <source>
        <dbReference type="ARBA" id="ARBA00022821"/>
    </source>
</evidence>
<dbReference type="FunFam" id="3.40.33.10:FF:000006">
    <property type="entry name" value="Putative pathogenesis-related protein 1"/>
    <property type="match status" value="1"/>
</dbReference>
<dbReference type="PROSITE" id="PS01010">
    <property type="entry name" value="CRISP_2"/>
    <property type="match status" value="1"/>
</dbReference>
<keyword evidence="5" id="KW-0472">Membrane</keyword>
<evidence type="ECO:0000313" key="8">
    <source>
        <dbReference type="Proteomes" id="UP001367508"/>
    </source>
</evidence>
<organism evidence="7 8">
    <name type="scientific">Canavalia gladiata</name>
    <name type="common">Sword bean</name>
    <name type="synonym">Dolichos gladiatus</name>
    <dbReference type="NCBI Taxonomy" id="3824"/>
    <lineage>
        <taxon>Eukaryota</taxon>
        <taxon>Viridiplantae</taxon>
        <taxon>Streptophyta</taxon>
        <taxon>Embryophyta</taxon>
        <taxon>Tracheophyta</taxon>
        <taxon>Spermatophyta</taxon>
        <taxon>Magnoliopsida</taxon>
        <taxon>eudicotyledons</taxon>
        <taxon>Gunneridae</taxon>
        <taxon>Pentapetalae</taxon>
        <taxon>rosids</taxon>
        <taxon>fabids</taxon>
        <taxon>Fabales</taxon>
        <taxon>Fabaceae</taxon>
        <taxon>Papilionoideae</taxon>
        <taxon>50 kb inversion clade</taxon>
        <taxon>NPAAA clade</taxon>
        <taxon>indigoferoid/millettioid clade</taxon>
        <taxon>Phaseoleae</taxon>
        <taxon>Canavalia</taxon>
    </lineage>
</organism>
<reference evidence="7 8" key="1">
    <citation type="submission" date="2024-01" db="EMBL/GenBank/DDBJ databases">
        <title>The genomes of 5 underutilized Papilionoideae crops provide insights into root nodulation and disease resistanc.</title>
        <authorList>
            <person name="Jiang F."/>
        </authorList>
    </citation>
    <scope>NUCLEOTIDE SEQUENCE [LARGE SCALE GENOMIC DNA]</scope>
    <source>
        <strain evidence="7">LVBAO_FW01</strain>
        <tissue evidence="7">Leaves</tissue>
    </source>
</reference>
<name>A0AAN9QE74_CANGL</name>
<dbReference type="InterPro" id="IPR035940">
    <property type="entry name" value="CAP_sf"/>
</dbReference>
<accession>A0AAN9QE74</accession>
<keyword evidence="3" id="KW-0611">Plant defense</keyword>
<keyword evidence="5" id="KW-0812">Transmembrane</keyword>
<dbReference type="EMBL" id="JAYMYQ010000005">
    <property type="protein sequence ID" value="KAK7328038.1"/>
    <property type="molecule type" value="Genomic_DNA"/>
</dbReference>
<keyword evidence="8" id="KW-1185">Reference proteome</keyword>
<evidence type="ECO:0000259" key="6">
    <source>
        <dbReference type="SMART" id="SM00198"/>
    </source>
</evidence>
<dbReference type="Proteomes" id="UP001367508">
    <property type="component" value="Unassembled WGS sequence"/>
</dbReference>
<evidence type="ECO:0000313" key="7">
    <source>
        <dbReference type="EMBL" id="KAK7328038.1"/>
    </source>
</evidence>
<gene>
    <name evidence="7" type="ORF">VNO77_22132</name>
</gene>
<comment type="caution">
    <text evidence="7">The sequence shown here is derived from an EMBL/GenBank/DDBJ whole genome shotgun (WGS) entry which is preliminary data.</text>
</comment>
<evidence type="ECO:0000256" key="5">
    <source>
        <dbReference type="SAM" id="Phobius"/>
    </source>
</evidence>
<keyword evidence="4" id="KW-1015">Disulfide bond</keyword>
<evidence type="ECO:0000256" key="4">
    <source>
        <dbReference type="ARBA" id="ARBA00023157"/>
    </source>
</evidence>
<dbReference type="InterPro" id="IPR001283">
    <property type="entry name" value="CRISP-related"/>
</dbReference>
<dbReference type="InterPro" id="IPR018244">
    <property type="entry name" value="Allrgn_V5/Tpx1_CS"/>
</dbReference>
<dbReference type="SMART" id="SM00198">
    <property type="entry name" value="SCP"/>
    <property type="match status" value="1"/>
</dbReference>
<protein>
    <recommendedName>
        <fullName evidence="6">SCP domain-containing protein</fullName>
    </recommendedName>
</protein>
<dbReference type="PRINTS" id="PR00837">
    <property type="entry name" value="V5TPXLIKE"/>
</dbReference>
<dbReference type="AlphaFoldDB" id="A0AAN9QE74"/>
<dbReference type="GO" id="GO:0005576">
    <property type="term" value="C:extracellular region"/>
    <property type="evidence" value="ECO:0007669"/>
    <property type="project" value="InterPro"/>
</dbReference>
<comment type="similarity">
    <text evidence="1">Belongs to the CRISP family.</text>
</comment>
<dbReference type="PANTHER" id="PTHR10334">
    <property type="entry name" value="CYSTEINE-RICH SECRETORY PROTEIN-RELATED"/>
    <property type="match status" value="1"/>
</dbReference>
<dbReference type="SUPFAM" id="SSF55797">
    <property type="entry name" value="PR-1-like"/>
    <property type="match status" value="1"/>
</dbReference>
<keyword evidence="5" id="KW-1133">Transmembrane helix</keyword>
<evidence type="ECO:0000256" key="2">
    <source>
        <dbReference type="ARBA" id="ARBA00022729"/>
    </source>
</evidence>
<feature type="transmembrane region" description="Helical" evidence="5">
    <location>
        <begin position="6"/>
        <end position="24"/>
    </location>
</feature>
<evidence type="ECO:0000256" key="1">
    <source>
        <dbReference type="ARBA" id="ARBA00009923"/>
    </source>
</evidence>
<dbReference type="InterPro" id="IPR014044">
    <property type="entry name" value="CAP_dom"/>
</dbReference>
<proteinExistence type="inferred from homology"/>
<dbReference type="CDD" id="cd05381">
    <property type="entry name" value="CAP_PR-1"/>
    <property type="match status" value="1"/>
</dbReference>
<sequence>MGLCKVSFYVLCVLGLVIVSDIAYGQNSPADIVKAHNAARSQVGVPNLVWDERVAAFAQNYANQRKDCRLIHSGGGGRYGENIAMSTGDMSGIDAVKLWVDEKPNYDYYSNSCINGGMCLHYTQAVWKNTLRVGCGKVRCASGGTFIGCNYDPPGNYIGQRPY</sequence>
<dbReference type="Pfam" id="PF00188">
    <property type="entry name" value="CAP"/>
    <property type="match status" value="1"/>
</dbReference>
<dbReference type="GO" id="GO:0098542">
    <property type="term" value="P:defense response to other organism"/>
    <property type="evidence" value="ECO:0007669"/>
    <property type="project" value="UniProtKB-ARBA"/>
</dbReference>
<keyword evidence="2" id="KW-0732">Signal</keyword>
<feature type="domain" description="SCP" evidence="6">
    <location>
        <begin position="27"/>
        <end position="159"/>
    </location>
</feature>
<dbReference type="Gene3D" id="3.40.33.10">
    <property type="entry name" value="CAP"/>
    <property type="match status" value="1"/>
</dbReference>